<organism evidence="1 2">
    <name type="scientific">Heterorhabditis bacteriophora</name>
    <name type="common">Entomopathogenic nematode worm</name>
    <dbReference type="NCBI Taxonomy" id="37862"/>
    <lineage>
        <taxon>Eukaryota</taxon>
        <taxon>Metazoa</taxon>
        <taxon>Ecdysozoa</taxon>
        <taxon>Nematoda</taxon>
        <taxon>Chromadorea</taxon>
        <taxon>Rhabditida</taxon>
        <taxon>Rhabditina</taxon>
        <taxon>Rhabditomorpha</taxon>
        <taxon>Strongyloidea</taxon>
        <taxon>Heterorhabditidae</taxon>
        <taxon>Heterorhabditis</taxon>
    </lineage>
</organism>
<name>A0A1I7X838_HETBA</name>
<evidence type="ECO:0000313" key="2">
    <source>
        <dbReference type="WBParaSite" id="Hba_13805"/>
    </source>
</evidence>
<protein>
    <submittedName>
        <fullName evidence="2">Cytoplasmic envelopment protein 3</fullName>
    </submittedName>
</protein>
<dbReference type="AlphaFoldDB" id="A0A1I7X838"/>
<keyword evidence="1" id="KW-1185">Reference proteome</keyword>
<dbReference type="WBParaSite" id="Hba_13805">
    <property type="protein sequence ID" value="Hba_13805"/>
    <property type="gene ID" value="Hba_13805"/>
</dbReference>
<evidence type="ECO:0000313" key="1">
    <source>
        <dbReference type="Proteomes" id="UP000095283"/>
    </source>
</evidence>
<reference evidence="2" key="1">
    <citation type="submission" date="2016-11" db="UniProtKB">
        <authorList>
            <consortium name="WormBaseParasite"/>
        </authorList>
    </citation>
    <scope>IDENTIFICATION</scope>
</reference>
<dbReference type="Proteomes" id="UP000095283">
    <property type="component" value="Unplaced"/>
</dbReference>
<accession>A0A1I7X838</accession>
<sequence length="27" mass="3269">MCCSRVYSETDEEDQGRIVKDRRCEIF</sequence>
<proteinExistence type="predicted"/>